<accession>A0AAD2PVY4</accession>
<feature type="compositionally biased region" description="Low complexity" evidence="1">
    <location>
        <begin position="95"/>
        <end position="105"/>
    </location>
</feature>
<protein>
    <submittedName>
        <fullName evidence="2">Uncharacterized protein</fullName>
    </submittedName>
</protein>
<comment type="caution">
    <text evidence="2">The sequence shown here is derived from an EMBL/GenBank/DDBJ whole genome shotgun (WGS) entry which is preliminary data.</text>
</comment>
<dbReference type="Proteomes" id="UP001295423">
    <property type="component" value="Unassembled WGS sequence"/>
</dbReference>
<evidence type="ECO:0000313" key="2">
    <source>
        <dbReference type="EMBL" id="CAJ1958170.1"/>
    </source>
</evidence>
<feature type="compositionally biased region" description="Polar residues" evidence="1">
    <location>
        <begin position="59"/>
        <end position="75"/>
    </location>
</feature>
<sequence length="127" mass="14251">MEISNLSLSEQENGLACIWIYCMGDDEEDVAMWDEASISSPSFTTEDEECSSPARRSASIYNEQQVETHVKSSVSAAMERARQRHSLNLERKGSPRSSPRSSPQSLKDRKRVRLSMVTALSKPNLDL</sequence>
<gene>
    <name evidence="2" type="ORF">CYCCA115_LOCUS17057</name>
</gene>
<reference evidence="2" key="1">
    <citation type="submission" date="2023-08" db="EMBL/GenBank/DDBJ databases">
        <authorList>
            <person name="Audoor S."/>
            <person name="Bilcke G."/>
        </authorList>
    </citation>
    <scope>NUCLEOTIDE SEQUENCE</scope>
</reference>
<feature type="region of interest" description="Disordered" evidence="1">
    <location>
        <begin position="36"/>
        <end position="127"/>
    </location>
</feature>
<keyword evidence="3" id="KW-1185">Reference proteome</keyword>
<organism evidence="2 3">
    <name type="scientific">Cylindrotheca closterium</name>
    <dbReference type="NCBI Taxonomy" id="2856"/>
    <lineage>
        <taxon>Eukaryota</taxon>
        <taxon>Sar</taxon>
        <taxon>Stramenopiles</taxon>
        <taxon>Ochrophyta</taxon>
        <taxon>Bacillariophyta</taxon>
        <taxon>Bacillariophyceae</taxon>
        <taxon>Bacillariophycidae</taxon>
        <taxon>Bacillariales</taxon>
        <taxon>Bacillariaceae</taxon>
        <taxon>Cylindrotheca</taxon>
    </lineage>
</organism>
<name>A0AAD2PVY4_9STRA</name>
<evidence type="ECO:0000313" key="3">
    <source>
        <dbReference type="Proteomes" id="UP001295423"/>
    </source>
</evidence>
<dbReference type="EMBL" id="CAKOGP040001969">
    <property type="protein sequence ID" value="CAJ1958170.1"/>
    <property type="molecule type" value="Genomic_DNA"/>
</dbReference>
<dbReference type="AlphaFoldDB" id="A0AAD2PVY4"/>
<proteinExistence type="predicted"/>
<evidence type="ECO:0000256" key="1">
    <source>
        <dbReference type="SAM" id="MobiDB-lite"/>
    </source>
</evidence>